<dbReference type="GO" id="GO:0009103">
    <property type="term" value="P:lipopolysaccharide biosynthetic process"/>
    <property type="evidence" value="ECO:0007669"/>
    <property type="project" value="UniProtKB-ARBA"/>
</dbReference>
<keyword evidence="3" id="KW-0328">Glycosyltransferase</keyword>
<dbReference type="Proteomes" id="UP000466931">
    <property type="component" value="Chromosome"/>
</dbReference>
<comment type="subcellular location">
    <subcellularLocation>
        <location evidence="1">Cell membrane</location>
        <topology evidence="1">Multi-pass membrane protein</topology>
    </subcellularLocation>
</comment>
<evidence type="ECO:0000256" key="7">
    <source>
        <dbReference type="ARBA" id="ARBA00023136"/>
    </source>
</evidence>
<keyword evidence="5" id="KW-0812">Transmembrane</keyword>
<keyword evidence="7" id="KW-0472">Membrane</keyword>
<dbReference type="AlphaFoldDB" id="A0A7I7XSL6"/>
<evidence type="ECO:0000256" key="5">
    <source>
        <dbReference type="ARBA" id="ARBA00022692"/>
    </source>
</evidence>
<evidence type="ECO:0000256" key="1">
    <source>
        <dbReference type="ARBA" id="ARBA00004651"/>
    </source>
</evidence>
<name>A0A7I7XSL6_9MYCO</name>
<dbReference type="GO" id="GO:0010041">
    <property type="term" value="P:response to iron(III) ion"/>
    <property type="evidence" value="ECO:0007669"/>
    <property type="project" value="TreeGrafter"/>
</dbReference>
<proteinExistence type="predicted"/>
<evidence type="ECO:0000313" key="9">
    <source>
        <dbReference type="Proteomes" id="UP000466931"/>
    </source>
</evidence>
<evidence type="ECO:0000256" key="3">
    <source>
        <dbReference type="ARBA" id="ARBA00022676"/>
    </source>
</evidence>
<dbReference type="InterPro" id="IPR050297">
    <property type="entry name" value="LipidA_mod_glycosyltrf_83"/>
</dbReference>
<reference evidence="8" key="1">
    <citation type="journal article" date="2019" name="Emerg. Microbes Infect.">
        <title>Comprehensive subspecies identification of 175 nontuberculous mycobacteria species based on 7547 genomic profiles.</title>
        <authorList>
            <person name="Matsumoto Y."/>
            <person name="Kinjo T."/>
            <person name="Motooka D."/>
            <person name="Nabeya D."/>
            <person name="Jung N."/>
            <person name="Uechi K."/>
            <person name="Horii T."/>
            <person name="Iida T."/>
            <person name="Fujita J."/>
            <person name="Nakamura S."/>
        </authorList>
    </citation>
    <scope>NUCLEOTIDE SEQUENCE [LARGE SCALE GENOMIC DNA]</scope>
    <source>
        <strain evidence="8">JCM 13671</strain>
    </source>
</reference>
<dbReference type="OrthoDB" id="9812295at2"/>
<organism evidence="8 9">
    <name type="scientific">Mycolicibacterium confluentis</name>
    <dbReference type="NCBI Taxonomy" id="28047"/>
    <lineage>
        <taxon>Bacteria</taxon>
        <taxon>Bacillati</taxon>
        <taxon>Actinomycetota</taxon>
        <taxon>Actinomycetes</taxon>
        <taxon>Mycobacteriales</taxon>
        <taxon>Mycobacteriaceae</taxon>
        <taxon>Mycolicibacterium</taxon>
    </lineage>
</organism>
<keyword evidence="4" id="KW-0808">Transferase</keyword>
<dbReference type="PANTHER" id="PTHR33908:SF3">
    <property type="entry name" value="UNDECAPRENYL PHOSPHATE-ALPHA-4-AMINO-4-DEOXY-L-ARABINOSE ARABINOSYL TRANSFERASE"/>
    <property type="match status" value="1"/>
</dbReference>
<sequence>MSPRELTSASRTALVSLGLGVAAFLLHLAASSEPGTWSDEAVTVLSVRRSLASLAESQKFHDLAHGAYYVVGHIWGSALDTDVVSIRALSALSVGVSTCLLVVLGNMLLGLRFGVYSALVFTTLPRVIWSATEARSPALVTAVVIGAMIAFLLALHRDSAGVWIGYGVLLVSSVVLFQFAALNFVALPLVVYAARPSRRVVIRFCIATSLAAVACVPFLLRTAQQLDTIDWIAESFTLKDALKAVWSTQYLTPDGVALGAQINVLLWTMALGGILLAARRAQSDPDARLTAVLTASWLILPTVFLLGYSVVATPAYTERYLASSAPALAMAVALALYYVPLPREKQWFVATVPVVLVMLLSTGAWHHYHRIWAKSGWAEAAQSVQAHKQEGDVIVAASPMHAAAVLVLPDEFSTLEVINIDVPYYADNTPWGSVTSVSEDPDQLTGRTRVWYLGTDGISEEEAAVFAAHGFKERWRQQKDQMSAILYERDSQ</sequence>
<gene>
    <name evidence="8" type="ORF">MCNF_06680</name>
</gene>
<dbReference type="RefSeq" id="WP_085151484.1">
    <property type="nucleotide sequence ID" value="NZ_AP022612.1"/>
</dbReference>
<keyword evidence="9" id="KW-1185">Reference proteome</keyword>
<keyword evidence="6" id="KW-1133">Transmembrane helix</keyword>
<evidence type="ECO:0000256" key="2">
    <source>
        <dbReference type="ARBA" id="ARBA00022475"/>
    </source>
</evidence>
<evidence type="ECO:0000313" key="8">
    <source>
        <dbReference type="EMBL" id="BBZ32063.1"/>
    </source>
</evidence>
<dbReference type="EMBL" id="AP022612">
    <property type="protein sequence ID" value="BBZ32063.1"/>
    <property type="molecule type" value="Genomic_DNA"/>
</dbReference>
<keyword evidence="2" id="KW-1003">Cell membrane</keyword>
<dbReference type="GO" id="GO:0005886">
    <property type="term" value="C:plasma membrane"/>
    <property type="evidence" value="ECO:0007669"/>
    <property type="project" value="UniProtKB-SubCell"/>
</dbReference>
<dbReference type="PANTHER" id="PTHR33908">
    <property type="entry name" value="MANNOSYLTRANSFERASE YKCB-RELATED"/>
    <property type="match status" value="1"/>
</dbReference>
<evidence type="ECO:0000256" key="4">
    <source>
        <dbReference type="ARBA" id="ARBA00022679"/>
    </source>
</evidence>
<dbReference type="GO" id="GO:0016763">
    <property type="term" value="F:pentosyltransferase activity"/>
    <property type="evidence" value="ECO:0007669"/>
    <property type="project" value="TreeGrafter"/>
</dbReference>
<accession>A0A7I7XSL6</accession>
<protein>
    <submittedName>
        <fullName evidence="8">Uncharacterized protein</fullName>
    </submittedName>
</protein>
<reference evidence="8" key="2">
    <citation type="submission" date="2020-02" db="EMBL/GenBank/DDBJ databases">
        <authorList>
            <person name="Matsumoto Y."/>
            <person name="Motooka D."/>
            <person name="Nakamura S."/>
        </authorList>
    </citation>
    <scope>NUCLEOTIDE SEQUENCE</scope>
    <source>
        <strain evidence="8">JCM 13671</strain>
    </source>
</reference>
<evidence type="ECO:0000256" key="6">
    <source>
        <dbReference type="ARBA" id="ARBA00022989"/>
    </source>
</evidence>